<dbReference type="EMBL" id="DXGG01000046">
    <property type="protein sequence ID" value="HIW86897.1"/>
    <property type="molecule type" value="Genomic_DNA"/>
</dbReference>
<organism evidence="1 2">
    <name type="scientific">Candidatus Onthomorpha intestinigallinarum</name>
    <dbReference type="NCBI Taxonomy" id="2840880"/>
    <lineage>
        <taxon>Bacteria</taxon>
        <taxon>Pseudomonadati</taxon>
        <taxon>Bacteroidota</taxon>
        <taxon>Bacteroidia</taxon>
        <taxon>Bacteroidales</taxon>
        <taxon>Candidatus Onthomorpha</taxon>
    </lineage>
</organism>
<dbReference type="Gene3D" id="3.40.50.1000">
    <property type="entry name" value="HAD superfamily/HAD-like"/>
    <property type="match status" value="1"/>
</dbReference>
<dbReference type="Pfam" id="PF00702">
    <property type="entry name" value="Hydrolase"/>
    <property type="match status" value="1"/>
</dbReference>
<dbReference type="Proteomes" id="UP000824267">
    <property type="component" value="Unassembled WGS sequence"/>
</dbReference>
<dbReference type="NCBIfam" id="TIGR01509">
    <property type="entry name" value="HAD-SF-IA-v3"/>
    <property type="match status" value="1"/>
</dbReference>
<reference evidence="1" key="1">
    <citation type="journal article" date="2021" name="PeerJ">
        <title>Extensive microbial diversity within the chicken gut microbiome revealed by metagenomics and culture.</title>
        <authorList>
            <person name="Gilroy R."/>
            <person name="Ravi A."/>
            <person name="Getino M."/>
            <person name="Pursley I."/>
            <person name="Horton D.L."/>
            <person name="Alikhan N.F."/>
            <person name="Baker D."/>
            <person name="Gharbi K."/>
            <person name="Hall N."/>
            <person name="Watson M."/>
            <person name="Adriaenssens E.M."/>
            <person name="Foster-Nyarko E."/>
            <person name="Jarju S."/>
            <person name="Secka A."/>
            <person name="Antonio M."/>
            <person name="Oren A."/>
            <person name="Chaudhuri R.R."/>
            <person name="La Ragione R."/>
            <person name="Hildebrand F."/>
            <person name="Pallen M.J."/>
        </authorList>
    </citation>
    <scope>NUCLEOTIDE SEQUENCE</scope>
    <source>
        <strain evidence="1">Gambia16-930</strain>
    </source>
</reference>
<protein>
    <submittedName>
        <fullName evidence="1">HAD family phosphatase</fullName>
    </submittedName>
</protein>
<dbReference type="Gene3D" id="1.10.150.240">
    <property type="entry name" value="Putative phosphatase, domain 2"/>
    <property type="match status" value="1"/>
</dbReference>
<sequence>MIKNLLLDMGGVILNVDYNKVIDTFKSYGVKDFDKVYTQAAQVEIIDRFEEGKCSCEDFRKGVRDLTGLPLSDEQIDKAWFSMILDLPKDVIQLLGVLKLKYKLFLFSNTNELHIEFLKKDFERQLGFDLFNCVFNKAYFSNEIHLRKPNKEAFEYILHDAGISAEETLFIDDSPQHLEGAKKVGLNTYWLTNGETLIDLYDKKII</sequence>
<dbReference type="CDD" id="cd02603">
    <property type="entry name" value="HAD_sEH-N_like"/>
    <property type="match status" value="1"/>
</dbReference>
<proteinExistence type="predicted"/>
<comment type="caution">
    <text evidence="1">The sequence shown here is derived from an EMBL/GenBank/DDBJ whole genome shotgun (WGS) entry which is preliminary data.</text>
</comment>
<dbReference type="SUPFAM" id="SSF56784">
    <property type="entry name" value="HAD-like"/>
    <property type="match status" value="1"/>
</dbReference>
<dbReference type="PANTHER" id="PTHR43611">
    <property type="entry name" value="ALPHA-D-GLUCOSE 1-PHOSPHATE PHOSPHATASE"/>
    <property type="match status" value="1"/>
</dbReference>
<dbReference type="InterPro" id="IPR023198">
    <property type="entry name" value="PGP-like_dom2"/>
</dbReference>
<dbReference type="SFLD" id="SFLDS00003">
    <property type="entry name" value="Haloacid_Dehalogenase"/>
    <property type="match status" value="1"/>
</dbReference>
<dbReference type="InterPro" id="IPR006439">
    <property type="entry name" value="HAD-SF_hydro_IA"/>
</dbReference>
<dbReference type="PANTHER" id="PTHR43611:SF3">
    <property type="entry name" value="FLAVIN MONONUCLEOTIDE HYDROLASE 1, CHLOROPLATIC"/>
    <property type="match status" value="1"/>
</dbReference>
<gene>
    <name evidence="1" type="ORF">IAC47_01280</name>
</gene>
<dbReference type="PRINTS" id="PR00413">
    <property type="entry name" value="HADHALOGNASE"/>
</dbReference>
<accession>A0A9D1RFZ8</accession>
<evidence type="ECO:0000313" key="1">
    <source>
        <dbReference type="EMBL" id="HIW86897.1"/>
    </source>
</evidence>
<dbReference type="InterPro" id="IPR023214">
    <property type="entry name" value="HAD_sf"/>
</dbReference>
<dbReference type="InterPro" id="IPR036412">
    <property type="entry name" value="HAD-like_sf"/>
</dbReference>
<evidence type="ECO:0000313" key="2">
    <source>
        <dbReference type="Proteomes" id="UP000824267"/>
    </source>
</evidence>
<reference evidence="1" key="2">
    <citation type="submission" date="2021-04" db="EMBL/GenBank/DDBJ databases">
        <authorList>
            <person name="Gilroy R."/>
        </authorList>
    </citation>
    <scope>NUCLEOTIDE SEQUENCE</scope>
    <source>
        <strain evidence="1">Gambia16-930</strain>
    </source>
</reference>
<dbReference type="SFLD" id="SFLDG01129">
    <property type="entry name" value="C1.5:_HAD__Beta-PGM__Phosphata"/>
    <property type="match status" value="1"/>
</dbReference>
<dbReference type="AlphaFoldDB" id="A0A9D1RFZ8"/>
<name>A0A9D1RFZ8_9BACT</name>